<organism evidence="2 3">
    <name type="scientific">Bifidobacterium pseudolongum</name>
    <dbReference type="NCBI Taxonomy" id="1694"/>
    <lineage>
        <taxon>Bacteria</taxon>
        <taxon>Bacillati</taxon>
        <taxon>Actinomycetota</taxon>
        <taxon>Actinomycetes</taxon>
        <taxon>Bifidobacteriales</taxon>
        <taxon>Bifidobacteriaceae</taxon>
        <taxon>Bifidobacterium</taxon>
    </lineage>
</organism>
<gene>
    <name evidence="2" type="ORF">E5991_09025</name>
</gene>
<name>A0A4S4F3I5_9BIFI</name>
<dbReference type="RefSeq" id="WP_136511733.1">
    <property type="nucleotide sequence ID" value="NZ_SSTF01000036.1"/>
</dbReference>
<evidence type="ECO:0000313" key="2">
    <source>
        <dbReference type="EMBL" id="THG24090.1"/>
    </source>
</evidence>
<sequence length="65" mass="6534">MGSKTIVQRVCAALLAAGTLMAPLAVTPAASGGEQQWREGGGLIYPLGLDLSKTEDDGVATYVGG</sequence>
<dbReference type="Proteomes" id="UP000306798">
    <property type="component" value="Unassembled WGS sequence"/>
</dbReference>
<dbReference type="AlphaFoldDB" id="A0A4S4F3I5"/>
<feature type="non-terminal residue" evidence="2">
    <location>
        <position position="65"/>
    </location>
</feature>
<comment type="caution">
    <text evidence="2">The sequence shown here is derived from an EMBL/GenBank/DDBJ whole genome shotgun (WGS) entry which is preliminary data.</text>
</comment>
<keyword evidence="1" id="KW-0732">Signal</keyword>
<proteinExistence type="predicted"/>
<feature type="chain" id="PRO_5039214438" evidence="1">
    <location>
        <begin position="23"/>
        <end position="65"/>
    </location>
</feature>
<dbReference type="EMBL" id="SSTF01000036">
    <property type="protein sequence ID" value="THG24090.1"/>
    <property type="molecule type" value="Genomic_DNA"/>
</dbReference>
<evidence type="ECO:0000256" key="1">
    <source>
        <dbReference type="SAM" id="SignalP"/>
    </source>
</evidence>
<evidence type="ECO:0000313" key="3">
    <source>
        <dbReference type="Proteomes" id="UP000306798"/>
    </source>
</evidence>
<feature type="signal peptide" evidence="1">
    <location>
        <begin position="1"/>
        <end position="22"/>
    </location>
</feature>
<protein>
    <submittedName>
        <fullName evidence="2">Uncharacterized protein</fullName>
    </submittedName>
</protein>
<reference evidence="2 3" key="1">
    <citation type="submission" date="2019-04" db="EMBL/GenBank/DDBJ databases">
        <title>Microbes associate with the intestines of laboratory mice.</title>
        <authorList>
            <person name="Navarre W."/>
            <person name="Wong E."/>
            <person name="Huang K.C."/>
            <person name="Tropini C."/>
            <person name="Ng K."/>
            <person name="Yu B."/>
        </authorList>
    </citation>
    <scope>NUCLEOTIDE SEQUENCE [LARGE SCALE GENOMIC DNA]</scope>
    <source>
        <strain evidence="2 3">NM87_A27A</strain>
    </source>
</reference>
<accession>A0A4S4F3I5</accession>